<dbReference type="OrthoDB" id="21449at2759"/>
<dbReference type="Pfam" id="PF17035">
    <property type="entry name" value="BET"/>
    <property type="match status" value="1"/>
</dbReference>
<proteinExistence type="predicted"/>
<keyword evidence="1" id="KW-0805">Transcription regulation</keyword>
<dbReference type="AlphaFoldDB" id="A0A843WSA3"/>
<dbReference type="Pfam" id="PF00439">
    <property type="entry name" value="Bromodomain"/>
    <property type="match status" value="1"/>
</dbReference>
<dbReference type="PANTHER" id="PTHR45926">
    <property type="entry name" value="OSJNBA0053K19.4 PROTEIN"/>
    <property type="match status" value="1"/>
</dbReference>
<protein>
    <recommendedName>
        <fullName evidence="9">Transcription factor GTE1</fullName>
    </recommendedName>
</protein>
<dbReference type="InterPro" id="IPR038336">
    <property type="entry name" value="NET_sf"/>
</dbReference>
<accession>A0A843WSA3</accession>
<dbReference type="InterPro" id="IPR036427">
    <property type="entry name" value="Bromodomain-like_sf"/>
</dbReference>
<dbReference type="Gene3D" id="1.20.1270.220">
    <property type="match status" value="1"/>
</dbReference>
<dbReference type="InterPro" id="IPR027353">
    <property type="entry name" value="NET_dom"/>
</dbReference>
<evidence type="ECO:0000259" key="6">
    <source>
        <dbReference type="PROSITE" id="PS51525"/>
    </source>
</evidence>
<evidence type="ECO:0000313" key="8">
    <source>
        <dbReference type="Proteomes" id="UP000652761"/>
    </source>
</evidence>
<evidence type="ECO:0000256" key="3">
    <source>
        <dbReference type="ARBA" id="ARBA00023163"/>
    </source>
</evidence>
<feature type="non-terminal residue" evidence="7">
    <location>
        <position position="1"/>
    </location>
</feature>
<dbReference type="Proteomes" id="UP000652761">
    <property type="component" value="Unassembled WGS sequence"/>
</dbReference>
<reference evidence="7" key="1">
    <citation type="submission" date="2017-07" db="EMBL/GenBank/DDBJ databases">
        <title>Taro Niue Genome Assembly and Annotation.</title>
        <authorList>
            <person name="Atibalentja N."/>
            <person name="Keating K."/>
            <person name="Fields C.J."/>
        </authorList>
    </citation>
    <scope>NUCLEOTIDE SEQUENCE</scope>
    <source>
        <strain evidence="7">Niue_2</strain>
        <tissue evidence="7">Leaf</tissue>
    </source>
</reference>
<organism evidence="7 8">
    <name type="scientific">Colocasia esculenta</name>
    <name type="common">Wild taro</name>
    <name type="synonym">Arum esculentum</name>
    <dbReference type="NCBI Taxonomy" id="4460"/>
    <lineage>
        <taxon>Eukaryota</taxon>
        <taxon>Viridiplantae</taxon>
        <taxon>Streptophyta</taxon>
        <taxon>Embryophyta</taxon>
        <taxon>Tracheophyta</taxon>
        <taxon>Spermatophyta</taxon>
        <taxon>Magnoliopsida</taxon>
        <taxon>Liliopsida</taxon>
        <taxon>Araceae</taxon>
        <taxon>Aroideae</taxon>
        <taxon>Colocasieae</taxon>
        <taxon>Colocasia</taxon>
    </lineage>
</organism>
<feature type="domain" description="NET" evidence="6">
    <location>
        <begin position="347"/>
        <end position="428"/>
    </location>
</feature>
<keyword evidence="3" id="KW-0804">Transcription</keyword>
<dbReference type="SMART" id="SM00297">
    <property type="entry name" value="BROMO"/>
    <property type="match status" value="1"/>
</dbReference>
<dbReference type="SUPFAM" id="SSF47370">
    <property type="entry name" value="Bromodomain"/>
    <property type="match status" value="1"/>
</dbReference>
<dbReference type="InterPro" id="IPR001487">
    <property type="entry name" value="Bromodomain"/>
</dbReference>
<evidence type="ECO:0000259" key="5">
    <source>
        <dbReference type="PROSITE" id="PS50014"/>
    </source>
</evidence>
<keyword evidence="8" id="KW-1185">Reference proteome</keyword>
<comment type="caution">
    <text evidence="7">The sequence shown here is derived from an EMBL/GenBank/DDBJ whole genome shotgun (WGS) entry which is preliminary data.</text>
</comment>
<dbReference type="PRINTS" id="PR00503">
    <property type="entry name" value="BROMODOMAIN"/>
</dbReference>
<keyword evidence="2 4" id="KW-0103">Bromodomain</keyword>
<evidence type="ECO:0000313" key="7">
    <source>
        <dbReference type="EMBL" id="MQM07345.1"/>
    </source>
</evidence>
<dbReference type="Gene3D" id="1.20.920.10">
    <property type="entry name" value="Bromodomain-like"/>
    <property type="match status" value="1"/>
</dbReference>
<dbReference type="EMBL" id="NMUH01003853">
    <property type="protein sequence ID" value="MQM07345.1"/>
    <property type="molecule type" value="Genomic_DNA"/>
</dbReference>
<sequence>TNLALPLYSESLRPPVFRCFFERGRRRGGGKREEHGAMDASKPVADVASGAATRTSPPLPHLANGYASGARATAPSGRAVEEGVGEGGGAVASGRGAEVEGFRHRVDEIVTRVDELEQRVNEVAQFYSCRKQPNGGSGNKGCGGGAISVAKEKEKFAIPLKKPADVARKDAVCTRRMQELMRQFGTILRQASQENWMHSLLLSQHKYAWPFMQPVDVEGLGLHDYYEIIKKPMDFDTIRNRMEVKDGTGYKNVREIYADVRLVFTNAMTYNDERNDIHQMAKTLLDKFEEKWLQLLPKVIEEETRLKDVEAKVQAEMQMAQEAAIAKIAKDTDTELNELSVHLEELREMVLPKCRKMSTEEKRKLGAGLSRLSPEDLNRALEIIAQNNPTFQATAEEVDLDMDALSESTLWRLKFFVKEALEVQAKGSATKNQDNTKRKREICDALAKTAKKRSRKVS</sequence>
<evidence type="ECO:0000256" key="4">
    <source>
        <dbReference type="PROSITE-ProRule" id="PRU00035"/>
    </source>
</evidence>
<name>A0A843WSA3_COLES</name>
<feature type="domain" description="Bromo" evidence="5">
    <location>
        <begin position="203"/>
        <end position="278"/>
    </location>
</feature>
<dbReference type="PROSITE" id="PS51525">
    <property type="entry name" value="NET"/>
    <property type="match status" value="1"/>
</dbReference>
<dbReference type="PROSITE" id="PS50014">
    <property type="entry name" value="BROMODOMAIN_2"/>
    <property type="match status" value="1"/>
</dbReference>
<evidence type="ECO:0000256" key="2">
    <source>
        <dbReference type="ARBA" id="ARBA00023117"/>
    </source>
</evidence>
<evidence type="ECO:0008006" key="9">
    <source>
        <dbReference type="Google" id="ProtNLM"/>
    </source>
</evidence>
<gene>
    <name evidence="7" type="ORF">Taro_040195</name>
</gene>
<evidence type="ECO:0000256" key="1">
    <source>
        <dbReference type="ARBA" id="ARBA00023015"/>
    </source>
</evidence>